<dbReference type="eggNOG" id="KOG0101">
    <property type="taxonomic scope" value="Eukaryota"/>
</dbReference>
<keyword evidence="2" id="KW-1185">Reference proteome</keyword>
<dbReference type="PANTHER" id="PTHR14187:SF5">
    <property type="entry name" value="HEAT SHOCK 70 KDA PROTEIN 12A"/>
    <property type="match status" value="1"/>
</dbReference>
<reference evidence="1 2" key="1">
    <citation type="submission" date="2009-11" db="EMBL/GenBank/DDBJ databases">
        <title>Annotation of Allomyces macrogynus ATCC 38327.</title>
        <authorList>
            <consortium name="The Broad Institute Genome Sequencing Platform"/>
            <person name="Russ C."/>
            <person name="Cuomo C."/>
            <person name="Burger G."/>
            <person name="Gray M.W."/>
            <person name="Holland P.W.H."/>
            <person name="King N."/>
            <person name="Lang F.B.F."/>
            <person name="Roger A.J."/>
            <person name="Ruiz-Trillo I."/>
            <person name="Young S.K."/>
            <person name="Zeng Q."/>
            <person name="Gargeya S."/>
            <person name="Fitzgerald M."/>
            <person name="Haas B."/>
            <person name="Abouelleil A."/>
            <person name="Alvarado L."/>
            <person name="Arachchi H.M."/>
            <person name="Berlin A."/>
            <person name="Chapman S.B."/>
            <person name="Gearin G."/>
            <person name="Goldberg J."/>
            <person name="Griggs A."/>
            <person name="Gujja S."/>
            <person name="Hansen M."/>
            <person name="Heiman D."/>
            <person name="Howarth C."/>
            <person name="Larimer J."/>
            <person name="Lui A."/>
            <person name="MacDonald P.J.P."/>
            <person name="McCowen C."/>
            <person name="Montmayeur A."/>
            <person name="Murphy C."/>
            <person name="Neiman D."/>
            <person name="Pearson M."/>
            <person name="Priest M."/>
            <person name="Roberts A."/>
            <person name="Saif S."/>
            <person name="Shea T."/>
            <person name="Sisk P."/>
            <person name="Stolte C."/>
            <person name="Sykes S."/>
            <person name="Wortman J."/>
            <person name="Nusbaum C."/>
            <person name="Birren B."/>
        </authorList>
    </citation>
    <scope>NUCLEOTIDE SEQUENCE [LARGE SCALE GENOMIC DNA]</scope>
    <source>
        <strain evidence="1 2">ATCC 38327</strain>
    </source>
</reference>
<dbReference type="STRING" id="578462.A0A0L0T475"/>
<dbReference type="AlphaFoldDB" id="A0A0L0T475"/>
<organism evidence="1 2">
    <name type="scientific">Allomyces macrogynus (strain ATCC 38327)</name>
    <name type="common">Allomyces javanicus var. macrogynus</name>
    <dbReference type="NCBI Taxonomy" id="578462"/>
    <lineage>
        <taxon>Eukaryota</taxon>
        <taxon>Fungi</taxon>
        <taxon>Fungi incertae sedis</taxon>
        <taxon>Blastocladiomycota</taxon>
        <taxon>Blastocladiomycetes</taxon>
        <taxon>Blastocladiales</taxon>
        <taxon>Blastocladiaceae</taxon>
        <taxon>Allomyces</taxon>
    </lineage>
</organism>
<gene>
    <name evidence="1" type="ORF">AMAG_19990</name>
</gene>
<sequence>MTLDDKISKHVAIDFGTSHSGFALIVNTFLHVVSDMDTGADLAELEKLHFENYIKYKSLWPGSAEPYPKTRTALLYRSNGSLSSWGNQAENQYLGMKKAEQDQHIFIERFKLFLDESRKHVDPAMEKLKALGKDIDDVIADYLRALAGAVRQKYEELSRTGNWNPRDMHWCLTVPAMWSLKAMDTMQRAIHKAGLTDVAQNASNLRFCSEPLAGLLYELLTEQSSSRHRFSGENDVLIRRNDPVLIVDMGGGTVDLTAMRVCGDGFKEIVPGLGASCGSTMLDLAFLNMFRDVVGVTDFDRIVQKNPQPKAKLLNGWRKCKLSFQENNDGQMDSLAPIPVSNVLRRLCDSIEEGDPLPGTGGATLDDGELYVTRNTMQQLYRDIVEEIHGLILSMLGACSRKGVDITHIVCVGGFSQSTYLIKALRERLQGSGVPGSHVNERSAAVLLGAARLCLPPGAPDQPNCTRHVWRWHQYDLLT</sequence>
<protein>
    <recommendedName>
        <fullName evidence="3">Hsp70-like protein</fullName>
    </recommendedName>
</protein>
<accession>A0A0L0T475</accession>
<dbReference type="Gene3D" id="3.90.640.10">
    <property type="entry name" value="Actin, Chain A, domain 4"/>
    <property type="match status" value="1"/>
</dbReference>
<dbReference type="SUPFAM" id="SSF53067">
    <property type="entry name" value="Actin-like ATPase domain"/>
    <property type="match status" value="2"/>
</dbReference>
<dbReference type="Gene3D" id="3.30.420.40">
    <property type="match status" value="2"/>
</dbReference>
<proteinExistence type="predicted"/>
<dbReference type="PANTHER" id="PTHR14187">
    <property type="entry name" value="ALPHA KINASE/ELONGATION FACTOR 2 KINASE"/>
    <property type="match status" value="1"/>
</dbReference>
<name>A0A0L0T475_ALLM3</name>
<evidence type="ECO:0008006" key="3">
    <source>
        <dbReference type="Google" id="ProtNLM"/>
    </source>
</evidence>
<evidence type="ECO:0000313" key="1">
    <source>
        <dbReference type="EMBL" id="KNE69532.1"/>
    </source>
</evidence>
<dbReference type="OrthoDB" id="2963168at2759"/>
<dbReference type="OMA" id="HFASENC"/>
<reference evidence="2" key="2">
    <citation type="submission" date="2009-11" db="EMBL/GenBank/DDBJ databases">
        <title>The Genome Sequence of Allomyces macrogynus strain ATCC 38327.</title>
        <authorList>
            <consortium name="The Broad Institute Genome Sequencing Platform"/>
            <person name="Russ C."/>
            <person name="Cuomo C."/>
            <person name="Shea T."/>
            <person name="Young S.K."/>
            <person name="Zeng Q."/>
            <person name="Koehrsen M."/>
            <person name="Haas B."/>
            <person name="Borodovsky M."/>
            <person name="Guigo R."/>
            <person name="Alvarado L."/>
            <person name="Berlin A."/>
            <person name="Borenstein D."/>
            <person name="Chen Z."/>
            <person name="Engels R."/>
            <person name="Freedman E."/>
            <person name="Gellesch M."/>
            <person name="Goldberg J."/>
            <person name="Griggs A."/>
            <person name="Gujja S."/>
            <person name="Heiman D."/>
            <person name="Hepburn T."/>
            <person name="Howarth C."/>
            <person name="Jen D."/>
            <person name="Larson L."/>
            <person name="Lewis B."/>
            <person name="Mehta T."/>
            <person name="Park D."/>
            <person name="Pearson M."/>
            <person name="Roberts A."/>
            <person name="Saif S."/>
            <person name="Shenoy N."/>
            <person name="Sisk P."/>
            <person name="Stolte C."/>
            <person name="Sykes S."/>
            <person name="Walk T."/>
            <person name="White J."/>
            <person name="Yandava C."/>
            <person name="Burger G."/>
            <person name="Gray M.W."/>
            <person name="Holland P.W.H."/>
            <person name="King N."/>
            <person name="Lang F.B.F."/>
            <person name="Roger A.J."/>
            <person name="Ruiz-Trillo I."/>
            <person name="Lander E."/>
            <person name="Nusbaum C."/>
        </authorList>
    </citation>
    <scope>NUCLEOTIDE SEQUENCE [LARGE SCALE GENOMIC DNA]</scope>
    <source>
        <strain evidence="2">ATCC 38327</strain>
    </source>
</reference>
<dbReference type="Proteomes" id="UP000054350">
    <property type="component" value="Unassembled WGS sequence"/>
</dbReference>
<dbReference type="EMBL" id="GG745361">
    <property type="protein sequence ID" value="KNE69532.1"/>
    <property type="molecule type" value="Genomic_DNA"/>
</dbReference>
<dbReference type="VEuPathDB" id="FungiDB:AMAG_19990"/>
<dbReference type="InterPro" id="IPR043129">
    <property type="entry name" value="ATPase_NBD"/>
</dbReference>
<evidence type="ECO:0000313" key="2">
    <source>
        <dbReference type="Proteomes" id="UP000054350"/>
    </source>
</evidence>